<evidence type="ECO:0000256" key="2">
    <source>
        <dbReference type="PROSITE-ProRule" id="PRU00176"/>
    </source>
</evidence>
<name>A0A7U3SN90_EPIFF</name>
<feature type="compositionally biased region" description="Polar residues" evidence="3">
    <location>
        <begin position="86"/>
        <end position="97"/>
    </location>
</feature>
<dbReference type="PROSITE" id="PS50102">
    <property type="entry name" value="RRM"/>
    <property type="match status" value="1"/>
</dbReference>
<dbReference type="InterPro" id="IPR035979">
    <property type="entry name" value="RBD_domain_sf"/>
</dbReference>
<dbReference type="EMBL" id="CP031390">
    <property type="protein sequence ID" value="QPH17040.1"/>
    <property type="molecule type" value="Genomic_DNA"/>
</dbReference>
<dbReference type="InterPro" id="IPR034862">
    <property type="entry name" value="Fungal_Mei2-like_RRM3"/>
</dbReference>
<evidence type="ECO:0000256" key="1">
    <source>
        <dbReference type="ARBA" id="ARBA00022884"/>
    </source>
</evidence>
<organism evidence="5 6">
    <name type="scientific">Epichloe festucae (strain Fl1)</name>
    <dbReference type="NCBI Taxonomy" id="877507"/>
    <lineage>
        <taxon>Eukaryota</taxon>
        <taxon>Fungi</taxon>
        <taxon>Dikarya</taxon>
        <taxon>Ascomycota</taxon>
        <taxon>Pezizomycotina</taxon>
        <taxon>Sordariomycetes</taxon>
        <taxon>Hypocreomycetidae</taxon>
        <taxon>Hypocreales</taxon>
        <taxon>Clavicipitaceae</taxon>
        <taxon>Epichloe</taxon>
    </lineage>
</organism>
<keyword evidence="6" id="KW-1185">Reference proteome</keyword>
<protein>
    <recommendedName>
        <fullName evidence="4">RRM domain-containing protein</fullName>
    </recommendedName>
</protein>
<dbReference type="CDD" id="cd12532">
    <property type="entry name" value="RRM3_MEI2_fungi"/>
    <property type="match status" value="1"/>
</dbReference>
<dbReference type="PANTHER" id="PTHR23189">
    <property type="entry name" value="RNA RECOGNITION MOTIF-CONTAINING"/>
    <property type="match status" value="1"/>
</dbReference>
<evidence type="ECO:0000313" key="5">
    <source>
        <dbReference type="EMBL" id="QPH17040.1"/>
    </source>
</evidence>
<dbReference type="SUPFAM" id="SSF54928">
    <property type="entry name" value="RNA-binding domain, RBD"/>
    <property type="match status" value="1"/>
</dbReference>
<dbReference type="OrthoDB" id="417481at2759"/>
<feature type="region of interest" description="Disordered" evidence="3">
    <location>
        <begin position="1"/>
        <end position="42"/>
    </location>
</feature>
<accession>A0A7U3SN90</accession>
<evidence type="ECO:0000313" key="6">
    <source>
        <dbReference type="Proteomes" id="UP000594364"/>
    </source>
</evidence>
<dbReference type="InterPro" id="IPR000504">
    <property type="entry name" value="RRM_dom"/>
</dbReference>
<keyword evidence="1 2" id="KW-0694">RNA-binding</keyword>
<dbReference type="AlphaFoldDB" id="A0A7U3SN90"/>
<dbReference type="InterPro" id="IPR007201">
    <property type="entry name" value="Mei2-like_Rrm_C"/>
</dbReference>
<gene>
    <name evidence="5" type="ORF">C2857_001805</name>
</gene>
<dbReference type="GO" id="GO:0003723">
    <property type="term" value="F:RNA binding"/>
    <property type="evidence" value="ECO:0007669"/>
    <property type="project" value="UniProtKB-UniRule"/>
</dbReference>
<dbReference type="Proteomes" id="UP000594364">
    <property type="component" value="Chromosome 6"/>
</dbReference>
<proteinExistence type="predicted"/>
<feature type="region of interest" description="Disordered" evidence="3">
    <location>
        <begin position="65"/>
        <end position="97"/>
    </location>
</feature>
<sequence length="656" mass="73278">MAPEIDSSSSPHSSSGVEESLRGTPDTRFTSISQERTKSKASRAVRVLPLPVTGNASVALPLDQQYNSGIGPERDPFLTPRHSQRTRLSPTASSFNPLMKASSTRQLEAASPVATSLSSELGLSRYLSISAEEPLTAEKVQQWFHDLEIHGRRFYGHKSVDVCAGKVHVQFDDIRDSCSILTTIMMAMRNWRVEYCGPLARDQLDHLGLNSAYPTFGQLQVIATTPKAIFDMCQLHDITQSFLQSYGRLFAFVKASCTPNGSLKAIAEFCDISYSMKMLTTFAQVTTPEGVHLVLTPHTSSNESDNLPSLVPHICDIDIQGRLHYESRDLPSDTRSATSRADVTSQPFTMYPFMLQSPFFANVPHILNSLTTGCNQGPVSPISAVPSSYSVLSPLYCAPPSPALTVQNNYSPSRAVPGFLRSDGRRQNAARVAKIASNGSANHHNYVDISRIRDGIDVRTTIMLRNIPNKVDQTMLKRIIDESSWGKYDFMYLRIDFANDCNVGYAFINFVDPLDIIDFVETRGNQRWNCFKSDKVAEISYATIQGKDCLVQKFRNSSVMLEAPHYRPKLYFTCNGPRPDLAGQEESFPEPDNQSKMKRSCENAEHVGLFTPNAGQHYRDEQRRRRSQYDRGTRLAALEEYDYEAAIQNLCLDTQN</sequence>
<evidence type="ECO:0000256" key="3">
    <source>
        <dbReference type="SAM" id="MobiDB-lite"/>
    </source>
</evidence>
<dbReference type="Pfam" id="PF04059">
    <property type="entry name" value="RRM_2"/>
    <property type="match status" value="1"/>
</dbReference>
<feature type="domain" description="RRM" evidence="4">
    <location>
        <begin position="460"/>
        <end position="556"/>
    </location>
</feature>
<reference evidence="5 6" key="1">
    <citation type="journal article" date="2018" name="PLoS Genet.">
        <title>Repeat elements organise 3D genome structure and mediate transcription in the filamentous fungus Epichloe festucae.</title>
        <authorList>
            <person name="Winter D.J."/>
            <person name="Ganley A.R.D."/>
            <person name="Young C.A."/>
            <person name="Liachko I."/>
            <person name="Schardl C.L."/>
            <person name="Dupont P.Y."/>
            <person name="Berry D."/>
            <person name="Ram A."/>
            <person name="Scott B."/>
            <person name="Cox M.P."/>
        </authorList>
    </citation>
    <scope>NUCLEOTIDE SEQUENCE [LARGE SCALE GENOMIC DNA]</scope>
    <source>
        <strain evidence="5 6">Fl1</strain>
    </source>
</reference>
<evidence type="ECO:0000259" key="4">
    <source>
        <dbReference type="PROSITE" id="PS50102"/>
    </source>
</evidence>